<dbReference type="EMBL" id="DSPX01000017">
    <property type="protein sequence ID" value="HGF99443.1"/>
    <property type="molecule type" value="Genomic_DNA"/>
</dbReference>
<reference evidence="1" key="1">
    <citation type="journal article" date="2020" name="mSystems">
        <title>Genome- and Community-Level Interaction Insights into Carbon Utilization and Element Cycling Functions of Hydrothermarchaeota in Hydrothermal Sediment.</title>
        <authorList>
            <person name="Zhou Z."/>
            <person name="Liu Y."/>
            <person name="Xu W."/>
            <person name="Pan J."/>
            <person name="Luo Z.H."/>
            <person name="Li M."/>
        </authorList>
    </citation>
    <scope>NUCLEOTIDE SEQUENCE [LARGE SCALE GENOMIC DNA]</scope>
    <source>
        <strain evidence="1">SpSt-374</strain>
    </source>
</reference>
<gene>
    <name evidence="1" type="ORF">ENR15_01915</name>
</gene>
<comment type="caution">
    <text evidence="1">The sequence shown here is derived from an EMBL/GenBank/DDBJ whole genome shotgun (WGS) entry which is preliminary data.</text>
</comment>
<dbReference type="AlphaFoldDB" id="A0A7C3ZJR9"/>
<organism evidence="1">
    <name type="scientific">Planktothricoides sp. SpSt-374</name>
    <dbReference type="NCBI Taxonomy" id="2282167"/>
    <lineage>
        <taxon>Bacteria</taxon>
        <taxon>Bacillati</taxon>
        <taxon>Cyanobacteriota</taxon>
        <taxon>Cyanophyceae</taxon>
        <taxon>Oscillatoriophycideae</taxon>
        <taxon>Oscillatoriales</taxon>
        <taxon>Oscillatoriaceae</taxon>
        <taxon>Planktothricoides</taxon>
    </lineage>
</organism>
<name>A0A7C3ZJR9_9CYAN</name>
<proteinExistence type="predicted"/>
<accession>A0A7C3ZJR9</accession>
<sequence length="68" mass="7687">MTVAWLISLTDGMFIISDSGYYGKLSSNWSFVRRLCISDHMTKSKGQRTNLPLHIWPLEATIAITVTI</sequence>
<protein>
    <submittedName>
        <fullName evidence="1">Uncharacterized protein</fullName>
    </submittedName>
</protein>
<evidence type="ECO:0000313" key="1">
    <source>
        <dbReference type="EMBL" id="HGF99443.1"/>
    </source>
</evidence>